<dbReference type="RefSeq" id="WP_075628523.1">
    <property type="nucleotide sequence ID" value="NZ_FOAM01000004.1"/>
</dbReference>
<feature type="transmembrane region" description="Helical" evidence="1">
    <location>
        <begin position="68"/>
        <end position="92"/>
    </location>
</feature>
<reference evidence="2 3" key="1">
    <citation type="submission" date="2016-09" db="EMBL/GenBank/DDBJ databases">
        <title>Rhizobium sp. nov., a novel species isolated from the rice rhizosphere.</title>
        <authorList>
            <person name="Zhao J."/>
            <person name="Zhang X."/>
        </authorList>
    </citation>
    <scope>NUCLEOTIDE SEQUENCE [LARGE SCALE GENOMIC DNA]</scope>
    <source>
        <strain evidence="2 3">1.7048</strain>
    </source>
</reference>
<organism evidence="2 3">
    <name type="scientific">Xaviernesmea oryzae</name>
    <dbReference type="NCBI Taxonomy" id="464029"/>
    <lineage>
        <taxon>Bacteria</taxon>
        <taxon>Pseudomonadati</taxon>
        <taxon>Pseudomonadota</taxon>
        <taxon>Alphaproteobacteria</taxon>
        <taxon>Hyphomicrobiales</taxon>
        <taxon>Rhizobiaceae</taxon>
        <taxon>Rhizobium/Agrobacterium group</taxon>
        <taxon>Xaviernesmea</taxon>
    </lineage>
</organism>
<keyword evidence="3" id="KW-1185">Reference proteome</keyword>
<accession>A0A1Q9AUR3</accession>
<keyword evidence="1" id="KW-1133">Transmembrane helix</keyword>
<feature type="transmembrane region" description="Helical" evidence="1">
    <location>
        <begin position="21"/>
        <end position="48"/>
    </location>
</feature>
<comment type="caution">
    <text evidence="2">The sequence shown here is derived from an EMBL/GenBank/DDBJ whole genome shotgun (WGS) entry which is preliminary data.</text>
</comment>
<proteinExistence type="predicted"/>
<feature type="transmembrane region" description="Helical" evidence="1">
    <location>
        <begin position="113"/>
        <end position="130"/>
    </location>
</feature>
<sequence>MIRSSPKKLAWLIKQNKRYAPLLDTGLKLGVLLLPIGGAVSLWLWTIFSGYLGWLGQAPLPVTQAGDWLFLLAFGVVTSLIFTGLVLAPAAWTSMVQWNAPAGIDSRAIRQSCGASSAVTLFSTAAFLWWEDVPTAVAVIGPATLGGLTGGFVMTRYKPPYSSVLVACLAFAASSLLTLVWFSSLWILLASYVEPLVKTWPTIIALGLTGGLAMLLAAYIMKPALSIFAGLLIAGFWISGEASPEGGVMVATALYSADLGGGRPAHIDQSQVIEGEVCNLGVDARPVLVFETDGCERNVALKRVRSLKGLRSLDRKRILMDWRMKAEEQLHGSHG</sequence>
<feature type="transmembrane region" description="Helical" evidence="1">
    <location>
        <begin position="164"/>
        <end position="188"/>
    </location>
</feature>
<evidence type="ECO:0000313" key="3">
    <source>
        <dbReference type="Proteomes" id="UP000186364"/>
    </source>
</evidence>
<name>A0A1Q9AUR3_9HYPH</name>
<feature type="transmembrane region" description="Helical" evidence="1">
    <location>
        <begin position="136"/>
        <end position="157"/>
    </location>
</feature>
<evidence type="ECO:0000313" key="2">
    <source>
        <dbReference type="EMBL" id="OLP59179.1"/>
    </source>
</evidence>
<feature type="transmembrane region" description="Helical" evidence="1">
    <location>
        <begin position="200"/>
        <end position="221"/>
    </location>
</feature>
<dbReference type="AlphaFoldDB" id="A0A1Q9AUR3"/>
<keyword evidence="1" id="KW-0472">Membrane</keyword>
<dbReference type="EMBL" id="MKIP01000053">
    <property type="protein sequence ID" value="OLP59179.1"/>
    <property type="molecule type" value="Genomic_DNA"/>
</dbReference>
<gene>
    <name evidence="2" type="ORF">BJF93_04555</name>
</gene>
<keyword evidence="1" id="KW-0812">Transmembrane</keyword>
<protein>
    <submittedName>
        <fullName evidence="2">Uncharacterized protein</fullName>
    </submittedName>
</protein>
<evidence type="ECO:0000256" key="1">
    <source>
        <dbReference type="SAM" id="Phobius"/>
    </source>
</evidence>
<dbReference type="Proteomes" id="UP000186364">
    <property type="component" value="Unassembled WGS sequence"/>
</dbReference>